<accession>D2PPR7</accession>
<dbReference type="HOGENOM" id="CLU_1188725_0_0_11"/>
<reference evidence="2" key="1">
    <citation type="submission" date="2009-09" db="EMBL/GenBank/DDBJ databases">
        <title>The complete genome of Kribbella flavida DSM 17836.</title>
        <authorList>
            <consortium name="US DOE Joint Genome Institute (JGI-PGF)"/>
            <person name="Lucas S."/>
            <person name="Copeland A."/>
            <person name="Lapidus A."/>
            <person name="Glavina del Rio T."/>
            <person name="Dalin E."/>
            <person name="Tice H."/>
            <person name="Bruce D."/>
            <person name="Goodwin L."/>
            <person name="Pitluck S."/>
            <person name="Kyrpides N."/>
            <person name="Mavromatis K."/>
            <person name="Ivanova N."/>
            <person name="Saunders E."/>
            <person name="Brettin T."/>
            <person name="Detter J.C."/>
            <person name="Han C."/>
            <person name="Larimer F."/>
            <person name="Land M."/>
            <person name="Hauser L."/>
            <person name="Markowitz V."/>
            <person name="Cheng J.-F."/>
            <person name="Hugenholtz P."/>
            <person name="Woyke T."/>
            <person name="Wu D."/>
            <person name="Pukall R."/>
            <person name="Klenk H.-P."/>
            <person name="Eisen J.A."/>
        </authorList>
    </citation>
    <scope>NUCLEOTIDE SEQUENCE [LARGE SCALE GENOMIC DNA]</scope>
    <source>
        <strain evidence="2">DSM 17836 / JCM 10339 / NBRC 14399</strain>
    </source>
</reference>
<dbReference type="Proteomes" id="UP000007967">
    <property type="component" value="Chromosome"/>
</dbReference>
<reference evidence="1 2" key="2">
    <citation type="journal article" date="2010" name="Stand. Genomic Sci.">
        <title>Complete genome sequence of Kribbella flavida type strain (IFO 14399).</title>
        <authorList>
            <person name="Pukall R."/>
            <person name="Lapidus A."/>
            <person name="Glavina Del Rio T."/>
            <person name="Copeland A."/>
            <person name="Tice H."/>
            <person name="Cheng J.-F."/>
            <person name="Lucas S."/>
            <person name="Chen F."/>
            <person name="Nolan M."/>
            <person name="LaButti K."/>
            <person name="Pati A."/>
            <person name="Ivanova N."/>
            <person name="Mavrommatis K."/>
            <person name="Mikhailova N."/>
            <person name="Pitluck S."/>
            <person name="Bruce D."/>
            <person name="Goodwin L."/>
            <person name="Land M."/>
            <person name="Hauser L."/>
            <person name="Chang Y.-J."/>
            <person name="Jeffries C.D."/>
            <person name="Chen A."/>
            <person name="Palaniappan K."/>
            <person name="Chain P."/>
            <person name="Rohde M."/>
            <person name="Goeker M."/>
            <person name="Bristow J."/>
            <person name="Eisen J.A."/>
            <person name="Markowitz V."/>
            <person name="Hugenholtz P."/>
            <person name="Kyrpides N.C."/>
            <person name="Klenk H.-P."/>
            <person name="Brettin T."/>
        </authorList>
    </citation>
    <scope>NUCLEOTIDE SEQUENCE [LARGE SCALE GENOMIC DNA]</scope>
    <source>
        <strain evidence="2">DSM 17836 / JCM 10339 / NBRC 14399</strain>
    </source>
</reference>
<organism evidence="1 2">
    <name type="scientific">Kribbella flavida (strain DSM 17836 / JCM 10339 / NBRC 14399)</name>
    <dbReference type="NCBI Taxonomy" id="479435"/>
    <lineage>
        <taxon>Bacteria</taxon>
        <taxon>Bacillati</taxon>
        <taxon>Actinomycetota</taxon>
        <taxon>Actinomycetes</taxon>
        <taxon>Propionibacteriales</taxon>
        <taxon>Kribbellaceae</taxon>
        <taxon>Kribbella</taxon>
    </lineage>
</organism>
<proteinExistence type="predicted"/>
<sequence length="233" mass="24767">MTEEQLADELRALGRSVDPPVAPDLTTAVLERVEGQPVRRAPAEVIRAKWRALVALLALVVAGAALAPPVRAAVAEWLNIGGVEARPVPSGPTSAPGPPTAAGRLSVEEAGRRAGLTPITPQLLGTPTGVEASDGMVAMSWDTPEGVLRLEQFSDRLSPVYVKKYYQSLEPVKVVDGYWFSTPHDLVLEDENGAERSVRVAGPTLVWVYGGTTFRLEGATGKDRATEIALSAR</sequence>
<dbReference type="EMBL" id="CP001736">
    <property type="protein sequence ID" value="ADB32841.1"/>
    <property type="molecule type" value="Genomic_DNA"/>
</dbReference>
<dbReference type="OrthoDB" id="4328209at2"/>
<protein>
    <recommendedName>
        <fullName evidence="3">DUF4367 domain-containing protein</fullName>
    </recommendedName>
</protein>
<evidence type="ECO:0008006" key="3">
    <source>
        <dbReference type="Google" id="ProtNLM"/>
    </source>
</evidence>
<keyword evidence="2" id="KW-1185">Reference proteome</keyword>
<gene>
    <name evidence="1" type="ordered locus">Kfla_3787</name>
</gene>
<dbReference type="eggNOG" id="ENOG5032X2Z">
    <property type="taxonomic scope" value="Bacteria"/>
</dbReference>
<dbReference type="AlphaFoldDB" id="D2PPR7"/>
<evidence type="ECO:0000313" key="1">
    <source>
        <dbReference type="EMBL" id="ADB32841.1"/>
    </source>
</evidence>
<dbReference type="KEGG" id="kfl:Kfla_3787"/>
<dbReference type="RefSeq" id="WP_012921397.1">
    <property type="nucleotide sequence ID" value="NC_013729.1"/>
</dbReference>
<name>D2PPR7_KRIFD</name>
<evidence type="ECO:0000313" key="2">
    <source>
        <dbReference type="Proteomes" id="UP000007967"/>
    </source>
</evidence>